<protein>
    <recommendedName>
        <fullName evidence="2">2-dehydropantoate 2-reductase</fullName>
    </recommendedName>
</protein>
<evidence type="ECO:0000259" key="8">
    <source>
        <dbReference type="Pfam" id="PF02558"/>
    </source>
</evidence>
<evidence type="ECO:0000313" key="10">
    <source>
        <dbReference type="Proteomes" id="UP000017668"/>
    </source>
</evidence>
<keyword evidence="6" id="KW-0732">Signal</keyword>
<evidence type="ECO:0000256" key="1">
    <source>
        <dbReference type="ARBA" id="ARBA00004994"/>
    </source>
</evidence>
<keyword evidence="10" id="KW-1185">Reference proteome</keyword>
<dbReference type="EMBL" id="AMQQ01000010">
    <property type="protein sequence ID" value="EKJ96585.1"/>
    <property type="molecule type" value="Genomic_DNA"/>
</dbReference>
<organism evidence="9 10">
    <name type="scientific">Bradyrhizobium lupini HPC(L)</name>
    <dbReference type="NCBI Taxonomy" id="1229491"/>
    <lineage>
        <taxon>Bacteria</taxon>
        <taxon>Pseudomonadati</taxon>
        <taxon>Pseudomonadota</taxon>
        <taxon>Alphaproteobacteria</taxon>
        <taxon>Hyphomicrobiales</taxon>
        <taxon>Nitrobacteraceae</taxon>
        <taxon>Bradyrhizobium</taxon>
    </lineage>
</organism>
<evidence type="ECO:0000256" key="6">
    <source>
        <dbReference type="SAM" id="SignalP"/>
    </source>
</evidence>
<comment type="pathway">
    <text evidence="1">Cofactor biosynthesis; (R)-pantothenate biosynthesis; (R)-pantoate from 3-methyl-2-oxobutanoate: step 2/2.</text>
</comment>
<comment type="catalytic activity">
    <reaction evidence="4">
        <text>(R)-pantoate + NADP(+) = 2-dehydropantoate + NADPH + H(+)</text>
        <dbReference type="Rhea" id="RHEA:16233"/>
        <dbReference type="ChEBI" id="CHEBI:11561"/>
        <dbReference type="ChEBI" id="CHEBI:15378"/>
        <dbReference type="ChEBI" id="CHEBI:15980"/>
        <dbReference type="ChEBI" id="CHEBI:57783"/>
        <dbReference type="ChEBI" id="CHEBI:58349"/>
        <dbReference type="EC" id="1.1.1.169"/>
    </reaction>
</comment>
<feature type="domain" description="Opine dehydrogenase" evidence="7">
    <location>
        <begin position="182"/>
        <end position="322"/>
    </location>
</feature>
<evidence type="ECO:0000256" key="5">
    <source>
        <dbReference type="SAM" id="MobiDB-lite"/>
    </source>
</evidence>
<dbReference type="InterPro" id="IPR003421">
    <property type="entry name" value="Opine_DH"/>
</dbReference>
<feature type="signal peptide" evidence="6">
    <location>
        <begin position="1"/>
        <end position="22"/>
    </location>
</feature>
<evidence type="ECO:0000259" key="7">
    <source>
        <dbReference type="Pfam" id="PF02317"/>
    </source>
</evidence>
<dbReference type="Pfam" id="PF02317">
    <property type="entry name" value="Octopine_DH"/>
    <property type="match status" value="1"/>
</dbReference>
<reference evidence="9 10" key="1">
    <citation type="journal article" date="2013" name="Genome Announc.">
        <title>Genome Sequence of Rhizobium lupini HPC(L) Isolated from Saline Desert Soil, Kutch (Gujarat).</title>
        <authorList>
            <person name="Agarwal L."/>
            <person name="Purohit H.J."/>
        </authorList>
    </citation>
    <scope>NUCLEOTIDE SEQUENCE [LARGE SCALE GENOMIC DNA]</scope>
    <source>
        <strain evidence="10">HPC(L)</strain>
    </source>
</reference>
<evidence type="ECO:0000256" key="4">
    <source>
        <dbReference type="ARBA" id="ARBA00048793"/>
    </source>
</evidence>
<accession>A0ABN0HPP0</accession>
<evidence type="ECO:0000256" key="3">
    <source>
        <dbReference type="ARBA" id="ARBA00022655"/>
    </source>
</evidence>
<feature type="region of interest" description="Disordered" evidence="5">
    <location>
        <begin position="358"/>
        <end position="380"/>
    </location>
</feature>
<comment type="caution">
    <text evidence="9">The sequence shown here is derived from an EMBL/GenBank/DDBJ whole genome shotgun (WGS) entry which is preliminary data.</text>
</comment>
<evidence type="ECO:0000313" key="9">
    <source>
        <dbReference type="EMBL" id="EKJ96585.1"/>
    </source>
</evidence>
<dbReference type="SUPFAM" id="SSF48179">
    <property type="entry name" value="6-phosphogluconate dehydrogenase C-terminal domain-like"/>
    <property type="match status" value="1"/>
</dbReference>
<feature type="chain" id="PRO_5045276774" description="2-dehydropantoate 2-reductase" evidence="6">
    <location>
        <begin position="23"/>
        <end position="380"/>
    </location>
</feature>
<dbReference type="InterPro" id="IPR013332">
    <property type="entry name" value="KPR_N"/>
</dbReference>
<dbReference type="PANTHER" id="PTHR38015">
    <property type="entry name" value="BLR6086 PROTEIN"/>
    <property type="match status" value="1"/>
</dbReference>
<dbReference type="PANTHER" id="PTHR38015:SF1">
    <property type="entry name" value="OPINE DEHYDROGENASE DOMAIN-CONTAINING PROTEIN"/>
    <property type="match status" value="1"/>
</dbReference>
<dbReference type="InterPro" id="IPR008927">
    <property type="entry name" value="6-PGluconate_DH-like_C_sf"/>
</dbReference>
<dbReference type="RefSeq" id="WP_006697842.1">
    <property type="nucleotide sequence ID" value="NZ_AMQQ01000010.1"/>
</dbReference>
<dbReference type="Proteomes" id="UP000017668">
    <property type="component" value="Unassembled WGS sequence"/>
</dbReference>
<dbReference type="SUPFAM" id="SSF51735">
    <property type="entry name" value="NAD(P)-binding Rossmann-fold domains"/>
    <property type="match status" value="1"/>
</dbReference>
<sequence length="380" mass="40662">MRIAILGAGSIAYGMAAFLANAGHHPCLWSPSGRSAKPLSEGEPLVATGALDFVGPVEVATTCETAIADADAVIIAMPANGHRAAIDAALPHLRSELPVIISSHSSFGALYLSKRLSERQLRLPIIAWGTTLLTARRQTDGRSVVVNTIRQKVDFATLPKSAAAEGRGLCTELFGDRFVERDGLLAIALSNLNPQNHLGIALLNLTRMEKAESWGQGEHVTPAVGQLIEALDAERLSIAESFGLEVKTVREHFSLSFHVPLASVSEMNQQMHREGRGGMGPSSIESRYIFEDVPFGLLPTVLLGRIVNRPAILHEAGVRIFTASVAHNLEADNDLLPELSLDHLGPSELRELCESGFNGAGEPPVIPTGRSRGPLAIRRS</sequence>
<gene>
    <name evidence="9" type="ORF">C241_05742</name>
</gene>
<evidence type="ECO:0000256" key="2">
    <source>
        <dbReference type="ARBA" id="ARBA00019465"/>
    </source>
</evidence>
<dbReference type="InterPro" id="IPR036291">
    <property type="entry name" value="NAD(P)-bd_dom_sf"/>
</dbReference>
<name>A0ABN0HPP0_RHILU</name>
<dbReference type="Pfam" id="PF02558">
    <property type="entry name" value="ApbA"/>
    <property type="match status" value="1"/>
</dbReference>
<dbReference type="InterPro" id="IPR051729">
    <property type="entry name" value="Opine/Lysopine_DH"/>
</dbReference>
<dbReference type="InterPro" id="IPR013328">
    <property type="entry name" value="6PGD_dom2"/>
</dbReference>
<keyword evidence="3" id="KW-0566">Pantothenate biosynthesis</keyword>
<proteinExistence type="predicted"/>
<feature type="domain" description="Ketopantoate reductase N-terminal" evidence="8">
    <location>
        <begin position="3"/>
        <end position="101"/>
    </location>
</feature>
<dbReference type="Gene3D" id="1.10.1040.10">
    <property type="entry name" value="N-(1-d-carboxylethyl)-l-norvaline Dehydrogenase, domain 2"/>
    <property type="match status" value="1"/>
</dbReference>
<dbReference type="Gene3D" id="3.40.50.720">
    <property type="entry name" value="NAD(P)-binding Rossmann-like Domain"/>
    <property type="match status" value="1"/>
</dbReference>